<keyword evidence="2" id="KW-1185">Reference proteome</keyword>
<evidence type="ECO:0000313" key="1">
    <source>
        <dbReference type="EMBL" id="KRN20628.1"/>
    </source>
</evidence>
<name>A0A0R2F7J9_9LACO</name>
<dbReference type="AlphaFoldDB" id="A0A0R2F7J9"/>
<dbReference type="Proteomes" id="UP000051442">
    <property type="component" value="Unassembled WGS sequence"/>
</dbReference>
<reference evidence="1 2" key="1">
    <citation type="journal article" date="2015" name="Genome Announc.">
        <title>Expanding the biotechnology potential of lactobacilli through comparative genomics of 213 strains and associated genera.</title>
        <authorList>
            <person name="Sun Z."/>
            <person name="Harris H.M."/>
            <person name="McCann A."/>
            <person name="Guo C."/>
            <person name="Argimon S."/>
            <person name="Zhang W."/>
            <person name="Yang X."/>
            <person name="Jeffery I.B."/>
            <person name="Cooney J.C."/>
            <person name="Kagawa T.F."/>
            <person name="Liu W."/>
            <person name="Song Y."/>
            <person name="Salvetti E."/>
            <person name="Wrobel A."/>
            <person name="Rasinkangas P."/>
            <person name="Parkhill J."/>
            <person name="Rea M.C."/>
            <person name="O'Sullivan O."/>
            <person name="Ritari J."/>
            <person name="Douillard F.P."/>
            <person name="Paul Ross R."/>
            <person name="Yang R."/>
            <person name="Briner A.E."/>
            <person name="Felis G.E."/>
            <person name="de Vos W.M."/>
            <person name="Barrangou R."/>
            <person name="Klaenhammer T.R."/>
            <person name="Caufield P.W."/>
            <person name="Cui Y."/>
            <person name="Zhang H."/>
            <person name="O'Toole P.W."/>
        </authorList>
    </citation>
    <scope>NUCLEOTIDE SEQUENCE [LARGE SCALE GENOMIC DNA]</scope>
    <source>
        <strain evidence="1 2">DSM 23365</strain>
    </source>
</reference>
<organism evidence="1 2">
    <name type="scientific">Secundilactobacillus similis DSM 23365 = JCM 2765</name>
    <dbReference type="NCBI Taxonomy" id="1423804"/>
    <lineage>
        <taxon>Bacteria</taxon>
        <taxon>Bacillati</taxon>
        <taxon>Bacillota</taxon>
        <taxon>Bacilli</taxon>
        <taxon>Lactobacillales</taxon>
        <taxon>Lactobacillaceae</taxon>
        <taxon>Secundilactobacillus</taxon>
    </lineage>
</organism>
<dbReference type="STRING" id="1423804.FD14_GL001414"/>
<evidence type="ECO:0000313" key="2">
    <source>
        <dbReference type="Proteomes" id="UP000051442"/>
    </source>
</evidence>
<gene>
    <name evidence="1" type="ORF">FD14_GL001414</name>
</gene>
<protein>
    <submittedName>
        <fullName evidence="1">Uncharacterized protein</fullName>
    </submittedName>
</protein>
<dbReference type="PATRIC" id="fig|1423804.4.peg.1530"/>
<dbReference type="EMBL" id="AYZM01000131">
    <property type="protein sequence ID" value="KRN20628.1"/>
    <property type="molecule type" value="Genomic_DNA"/>
</dbReference>
<accession>A0A0R2F7J9</accession>
<proteinExistence type="predicted"/>
<sequence>MVATDSEQLNAFRQSLKTAYDLTDWFNEVADDDAATARRIQADLRDELRRIEFYGKKLIRHAE</sequence>
<comment type="caution">
    <text evidence="1">The sequence shown here is derived from an EMBL/GenBank/DDBJ whole genome shotgun (WGS) entry which is preliminary data.</text>
</comment>